<dbReference type="RefSeq" id="WP_189332561.1">
    <property type="nucleotide sequence ID" value="NZ_AP023356.1"/>
</dbReference>
<proteinExistence type="predicted"/>
<evidence type="ECO:0000313" key="1">
    <source>
        <dbReference type="EMBL" id="BCJ41063.1"/>
    </source>
</evidence>
<reference evidence="1 2" key="1">
    <citation type="submission" date="2020-08" db="EMBL/GenBank/DDBJ databases">
        <title>Whole genome shotgun sequence of Actinoplanes ianthinogenes NBRC 13996.</title>
        <authorList>
            <person name="Komaki H."/>
            <person name="Tamura T."/>
        </authorList>
    </citation>
    <scope>NUCLEOTIDE SEQUENCE [LARGE SCALE GENOMIC DNA]</scope>
    <source>
        <strain evidence="1 2">NBRC 13996</strain>
    </source>
</reference>
<organism evidence="1 2">
    <name type="scientific">Actinoplanes ianthinogenes</name>
    <dbReference type="NCBI Taxonomy" id="122358"/>
    <lineage>
        <taxon>Bacteria</taxon>
        <taxon>Bacillati</taxon>
        <taxon>Actinomycetota</taxon>
        <taxon>Actinomycetes</taxon>
        <taxon>Micromonosporales</taxon>
        <taxon>Micromonosporaceae</taxon>
        <taxon>Actinoplanes</taxon>
    </lineage>
</organism>
<dbReference type="Proteomes" id="UP000676967">
    <property type="component" value="Chromosome"/>
</dbReference>
<sequence>MDTVHRSTVTLYLIRNGPFLSWSRVMNVDEARNRLAVREVSKGVRDQGRYHHFRLDRA</sequence>
<name>A0ABM7LPD1_9ACTN</name>
<evidence type="ECO:0000313" key="2">
    <source>
        <dbReference type="Proteomes" id="UP000676967"/>
    </source>
</evidence>
<gene>
    <name evidence="1" type="ORF">Aiant_17200</name>
</gene>
<dbReference type="EMBL" id="AP023356">
    <property type="protein sequence ID" value="BCJ41063.1"/>
    <property type="molecule type" value="Genomic_DNA"/>
</dbReference>
<accession>A0ABM7LPD1</accession>
<keyword evidence="2" id="KW-1185">Reference proteome</keyword>
<protein>
    <submittedName>
        <fullName evidence="1">Uncharacterized protein</fullName>
    </submittedName>
</protein>